<feature type="transmembrane region" description="Helical" evidence="1">
    <location>
        <begin position="229"/>
        <end position="247"/>
    </location>
</feature>
<feature type="transmembrane region" description="Helical" evidence="1">
    <location>
        <begin position="259"/>
        <end position="288"/>
    </location>
</feature>
<feature type="transmembrane region" description="Helical" evidence="1">
    <location>
        <begin position="92"/>
        <end position="111"/>
    </location>
</feature>
<feature type="transmembrane region" description="Helical" evidence="1">
    <location>
        <begin position="44"/>
        <end position="61"/>
    </location>
</feature>
<feature type="transmembrane region" description="Helical" evidence="1">
    <location>
        <begin position="123"/>
        <end position="142"/>
    </location>
</feature>
<dbReference type="Proteomes" id="UP000242498">
    <property type="component" value="Chromosome I"/>
</dbReference>
<protein>
    <recommendedName>
        <fullName evidence="4">O-antigen ligase</fullName>
    </recommendedName>
</protein>
<dbReference type="RefSeq" id="WP_096291534.1">
    <property type="nucleotide sequence ID" value="NZ_LT907782.1"/>
</dbReference>
<accession>A0A285BUI7</accession>
<proteinExistence type="predicted"/>
<reference evidence="2 3" key="1">
    <citation type="submission" date="2017-08" db="EMBL/GenBank/DDBJ databases">
        <authorList>
            <person name="de Groot N.N."/>
        </authorList>
    </citation>
    <scope>NUCLEOTIDE SEQUENCE [LARGE SCALE GENOMIC DNA]</scope>
    <source>
        <strain evidence="2 3">Nm15</strain>
    </source>
</reference>
<dbReference type="AlphaFoldDB" id="A0A285BUI7"/>
<feature type="transmembrane region" description="Helical" evidence="1">
    <location>
        <begin position="154"/>
        <end position="173"/>
    </location>
</feature>
<evidence type="ECO:0000313" key="3">
    <source>
        <dbReference type="Proteomes" id="UP000242498"/>
    </source>
</evidence>
<feature type="transmembrane region" description="Helical" evidence="1">
    <location>
        <begin position="300"/>
        <end position="317"/>
    </location>
</feature>
<gene>
    <name evidence="2" type="ORF">SAMN06296273_0090</name>
</gene>
<feature type="transmembrane region" description="Helical" evidence="1">
    <location>
        <begin position="483"/>
        <end position="500"/>
    </location>
</feature>
<keyword evidence="1" id="KW-0472">Membrane</keyword>
<dbReference type="EMBL" id="LT907782">
    <property type="protein sequence ID" value="SNX58626.1"/>
    <property type="molecule type" value="Genomic_DNA"/>
</dbReference>
<evidence type="ECO:0000256" key="1">
    <source>
        <dbReference type="SAM" id="Phobius"/>
    </source>
</evidence>
<keyword evidence="1" id="KW-0812">Transmembrane</keyword>
<feature type="transmembrane region" description="Helical" evidence="1">
    <location>
        <begin position="412"/>
        <end position="433"/>
    </location>
</feature>
<evidence type="ECO:0008006" key="4">
    <source>
        <dbReference type="Google" id="ProtNLM"/>
    </source>
</evidence>
<feature type="transmembrane region" description="Helical" evidence="1">
    <location>
        <begin position="20"/>
        <end position="38"/>
    </location>
</feature>
<dbReference type="OrthoDB" id="8676226at2"/>
<evidence type="ECO:0000313" key="2">
    <source>
        <dbReference type="EMBL" id="SNX58626.1"/>
    </source>
</evidence>
<feature type="transmembrane region" description="Helical" evidence="1">
    <location>
        <begin position="453"/>
        <end position="471"/>
    </location>
</feature>
<keyword evidence="1" id="KW-1133">Transmembrane helix</keyword>
<sequence length="501" mass="56153">MKAEISSSRLFNNLDSKTLIFTLLVFSVLVLSILSGILAASGNIIFLVPLLVLYGVFFILAAPVAWTVWILFWGAFLITGPSAYFIRFSQLQWFTVLVSAALLLPLLLHLLRAKTGIKSVSFSGDLMGPIVLVLLVFFSTAIDQPHFSEFINASRYYLLMWPLMLVIMFGLITDKMIMQLWKALMIVAVLQFPMAIYQYFFVVPSSTRTSRWDAVIGTFHGVIEGGGDSAAMAIMLLIAMLTAIALWREGKLNGLRMALVVLFGLFTLGLAEVKAAVMLLPIVIGLYYRRELLKRPVESIIVIIGAVLLVGVLFTFYEKLHYGDVSTHTFKQNQVTSTYDRVMRAIDPEAQTYDGRELGRVNLLLSWWNINIGSGDLQHSLFGYGMGATYESRIGVGELVDRFPYKINTSSSLILLWEIGILGHLVFLFILLLGAKASERAADNDVIPEIHRIFLRIGTVGLLLLVLTMPYKNFHLYSNPIQFLMMLMLGQAAYWSRFLSK</sequence>
<organism evidence="2 3">
    <name type="scientific">Nitrosomonas ureae</name>
    <dbReference type="NCBI Taxonomy" id="44577"/>
    <lineage>
        <taxon>Bacteria</taxon>
        <taxon>Pseudomonadati</taxon>
        <taxon>Pseudomonadota</taxon>
        <taxon>Betaproteobacteria</taxon>
        <taxon>Nitrosomonadales</taxon>
        <taxon>Nitrosomonadaceae</taxon>
        <taxon>Nitrosomonas</taxon>
    </lineage>
</organism>
<name>A0A285BUI7_9PROT</name>
<feature type="transmembrane region" description="Helical" evidence="1">
    <location>
        <begin position="180"/>
        <end position="200"/>
    </location>
</feature>